<organism evidence="10 11">
    <name type="scientific">Methanoculleus palmolei</name>
    <dbReference type="NCBI Taxonomy" id="72612"/>
    <lineage>
        <taxon>Archaea</taxon>
        <taxon>Methanobacteriati</taxon>
        <taxon>Methanobacteriota</taxon>
        <taxon>Stenosarchaea group</taxon>
        <taxon>Methanomicrobia</taxon>
        <taxon>Methanomicrobiales</taxon>
        <taxon>Methanomicrobiaceae</taxon>
        <taxon>Methanoculleus</taxon>
    </lineage>
</organism>
<protein>
    <submittedName>
        <fullName evidence="10">Glycosyltransferase family 2 protein</fullName>
        <ecNumber evidence="10">2.4.-.-</ecNumber>
    </submittedName>
</protein>
<dbReference type="InterPro" id="IPR029044">
    <property type="entry name" value="Nucleotide-diphossugar_trans"/>
</dbReference>
<dbReference type="EC" id="2.4.-.-" evidence="10"/>
<proteinExistence type="predicted"/>
<evidence type="ECO:0000256" key="4">
    <source>
        <dbReference type="ARBA" id="ARBA00022692"/>
    </source>
</evidence>
<dbReference type="SUPFAM" id="SSF53448">
    <property type="entry name" value="Nucleotide-diphospho-sugar transferases"/>
    <property type="match status" value="1"/>
</dbReference>
<evidence type="ECO:0000256" key="3">
    <source>
        <dbReference type="ARBA" id="ARBA00022679"/>
    </source>
</evidence>
<evidence type="ECO:0000313" key="11">
    <source>
        <dbReference type="Proteomes" id="UP001626603"/>
    </source>
</evidence>
<keyword evidence="1" id="KW-1003">Cell membrane</keyword>
<evidence type="ECO:0000256" key="2">
    <source>
        <dbReference type="ARBA" id="ARBA00022676"/>
    </source>
</evidence>
<feature type="transmembrane region" description="Helical" evidence="8">
    <location>
        <begin position="232"/>
        <end position="256"/>
    </location>
</feature>
<feature type="transmembrane region" description="Helical" evidence="8">
    <location>
        <begin position="268"/>
        <end position="289"/>
    </location>
</feature>
<gene>
    <name evidence="10" type="ORF">R6Y95_04735</name>
</gene>
<accession>A0ABD8AAT2</accession>
<evidence type="ECO:0000256" key="8">
    <source>
        <dbReference type="SAM" id="Phobius"/>
    </source>
</evidence>
<dbReference type="InterPro" id="IPR001173">
    <property type="entry name" value="Glyco_trans_2-like"/>
</dbReference>
<sequence length="312" mass="35433">MTPDISIVIPVYNEAENVPLLSRKLRDDLSSLGRTYEVIFIDDGSTDDTFVKLKEVQADGDHIRIIKFRRNFGKAAALNTAFRLVQGEVVITMDGDLQDDSAEIPKFLDKIDEGYDLVSGWKYPRNDPVTKTAPSKIFNRLTCWMTGVNLHDFNCGFKAYKREVTDVLHLYGELHRYTPVLANYYGFKIAEVTVRHHPREFGKSKYGAKRVIKGFLDLITVKFLTSYASRPLHVFGVPGILSLFVGFFIGLYLVILKYLRDIALSERPLLLLSILLILLGLQFFSIGLLGEMITSRGARDGHPEHFVERIVE</sequence>
<evidence type="ECO:0000259" key="9">
    <source>
        <dbReference type="Pfam" id="PF00535"/>
    </source>
</evidence>
<keyword evidence="6 8" id="KW-1133">Transmembrane helix</keyword>
<reference evidence="10 11" key="1">
    <citation type="submission" date="2023-10" db="EMBL/GenBank/DDBJ databases">
        <title>The complete genome sequence of Methanoculleus palmolei DSM 4273.</title>
        <authorList>
            <person name="Lai S.-J."/>
            <person name="You Y.-T."/>
            <person name="Chen S.-C."/>
        </authorList>
    </citation>
    <scope>NUCLEOTIDE SEQUENCE [LARGE SCALE GENOMIC DNA]</scope>
    <source>
        <strain evidence="10 11">DSM 4273</strain>
    </source>
</reference>
<evidence type="ECO:0000256" key="1">
    <source>
        <dbReference type="ARBA" id="ARBA00022475"/>
    </source>
</evidence>
<dbReference type="EMBL" id="CP137641">
    <property type="protein sequence ID" value="WOX56646.1"/>
    <property type="molecule type" value="Genomic_DNA"/>
</dbReference>
<feature type="domain" description="Glycosyltransferase 2-like" evidence="9">
    <location>
        <begin position="6"/>
        <end position="165"/>
    </location>
</feature>
<evidence type="ECO:0000313" key="10">
    <source>
        <dbReference type="EMBL" id="WOX56646.1"/>
    </source>
</evidence>
<dbReference type="Gene3D" id="3.90.550.10">
    <property type="entry name" value="Spore Coat Polysaccharide Biosynthesis Protein SpsA, Chain A"/>
    <property type="match status" value="1"/>
</dbReference>
<dbReference type="InterPro" id="IPR050256">
    <property type="entry name" value="Glycosyltransferase_2"/>
</dbReference>
<dbReference type="AlphaFoldDB" id="A0ABD8AAT2"/>
<dbReference type="Proteomes" id="UP001626603">
    <property type="component" value="Chromosome"/>
</dbReference>
<evidence type="ECO:0000256" key="6">
    <source>
        <dbReference type="ARBA" id="ARBA00022989"/>
    </source>
</evidence>
<dbReference type="GO" id="GO:0016757">
    <property type="term" value="F:glycosyltransferase activity"/>
    <property type="evidence" value="ECO:0007669"/>
    <property type="project" value="UniProtKB-KW"/>
</dbReference>
<dbReference type="PANTHER" id="PTHR48090">
    <property type="entry name" value="UNDECAPRENYL-PHOSPHATE 4-DEOXY-4-FORMAMIDO-L-ARABINOSE TRANSFERASE-RELATED"/>
    <property type="match status" value="1"/>
</dbReference>
<keyword evidence="3 10" id="KW-0808">Transferase</keyword>
<dbReference type="CDD" id="cd04187">
    <property type="entry name" value="DPM1_like_bac"/>
    <property type="match status" value="1"/>
</dbReference>
<dbReference type="PANTHER" id="PTHR48090:SF3">
    <property type="entry name" value="UNDECAPRENYL-PHOSPHATE 4-DEOXY-4-FORMAMIDO-L-ARABINOSE TRANSFERASE"/>
    <property type="match status" value="1"/>
</dbReference>
<keyword evidence="2 10" id="KW-0328">Glycosyltransferase</keyword>
<evidence type="ECO:0000256" key="5">
    <source>
        <dbReference type="ARBA" id="ARBA00022985"/>
    </source>
</evidence>
<keyword evidence="5" id="KW-0448">Lipopolysaccharide biosynthesis</keyword>
<evidence type="ECO:0000256" key="7">
    <source>
        <dbReference type="ARBA" id="ARBA00023136"/>
    </source>
</evidence>
<keyword evidence="11" id="KW-1185">Reference proteome</keyword>
<dbReference type="Pfam" id="PF00535">
    <property type="entry name" value="Glycos_transf_2"/>
    <property type="match status" value="1"/>
</dbReference>
<name>A0ABD8AAT2_9EURY</name>
<keyword evidence="4 8" id="KW-0812">Transmembrane</keyword>
<keyword evidence="7 8" id="KW-0472">Membrane</keyword>